<dbReference type="InterPro" id="IPR004843">
    <property type="entry name" value="Calcineurin-like_PHP"/>
</dbReference>
<dbReference type="EMBL" id="CP047593">
    <property type="protein sequence ID" value="QHI68116.1"/>
    <property type="molecule type" value="Genomic_DNA"/>
</dbReference>
<dbReference type="Proteomes" id="UP000464954">
    <property type="component" value="Chromosome"/>
</dbReference>
<dbReference type="Pfam" id="PF00149">
    <property type="entry name" value="Metallophos"/>
    <property type="match status" value="1"/>
</dbReference>
<organism evidence="2 3">
    <name type="scientific">Tichowtungia aerotolerans</name>
    <dbReference type="NCBI Taxonomy" id="2697043"/>
    <lineage>
        <taxon>Bacteria</taxon>
        <taxon>Pseudomonadati</taxon>
        <taxon>Kiritimatiellota</taxon>
        <taxon>Tichowtungiia</taxon>
        <taxon>Tichowtungiales</taxon>
        <taxon>Tichowtungiaceae</taxon>
        <taxon>Tichowtungia</taxon>
    </lineage>
</organism>
<reference evidence="2 3" key="1">
    <citation type="submission" date="2020-01" db="EMBL/GenBank/DDBJ databases">
        <title>Ponticoccus aerotolerans gen. nov., sp. nov., an anaerobic bacterium and proposal of Ponticoccusceae fam. nov., Ponticoccusles ord. nov. and Ponticoccuse classis nov. in the phylum Kiritimatiellaeota.</title>
        <authorList>
            <person name="Zhou L.Y."/>
            <person name="Du Z.J."/>
        </authorList>
    </citation>
    <scope>NUCLEOTIDE SEQUENCE [LARGE SCALE GENOMIC DNA]</scope>
    <source>
        <strain evidence="2 3">S-5007</strain>
    </source>
</reference>
<dbReference type="RefSeq" id="WP_160626150.1">
    <property type="nucleotide sequence ID" value="NZ_CP047593.1"/>
</dbReference>
<dbReference type="InterPro" id="IPR051918">
    <property type="entry name" value="STPP_CPPED1"/>
</dbReference>
<dbReference type="PANTHER" id="PTHR43143">
    <property type="entry name" value="METALLOPHOSPHOESTERASE, CALCINEURIN SUPERFAMILY"/>
    <property type="match status" value="1"/>
</dbReference>
<dbReference type="InterPro" id="IPR029052">
    <property type="entry name" value="Metallo-depent_PP-like"/>
</dbReference>
<keyword evidence="3" id="KW-1185">Reference proteome</keyword>
<dbReference type="GO" id="GO:0016787">
    <property type="term" value="F:hydrolase activity"/>
    <property type="evidence" value="ECO:0007669"/>
    <property type="project" value="InterPro"/>
</dbReference>
<dbReference type="Gene3D" id="3.60.21.10">
    <property type="match status" value="1"/>
</dbReference>
<dbReference type="AlphaFoldDB" id="A0A6P1M953"/>
<name>A0A6P1M953_9BACT</name>
<dbReference type="PANTHER" id="PTHR43143:SF1">
    <property type="entry name" value="SERINE_THREONINE-PROTEIN PHOSPHATASE CPPED1"/>
    <property type="match status" value="1"/>
</dbReference>
<protein>
    <recommendedName>
        <fullName evidence="1">Calcineurin-like phosphoesterase domain-containing protein</fullName>
    </recommendedName>
</protein>
<evidence type="ECO:0000259" key="1">
    <source>
        <dbReference type="Pfam" id="PF00149"/>
    </source>
</evidence>
<accession>A0A6P1M953</accession>
<evidence type="ECO:0000313" key="2">
    <source>
        <dbReference type="EMBL" id="QHI68116.1"/>
    </source>
</evidence>
<dbReference type="KEGG" id="taer:GT409_01155"/>
<sequence length="255" mass="28801">MKRAGAILFVLFAALGVFAGEPFFFVQLTDTHFGQDDHFERGRAAVEQITALPMDIAFVVLTGDIVNDCITDSKTVERVFQTLEPLKVPVHFLPGNHDILEENIAETTAAYTNAFGPLITSAEYNGIRCIFVYTEPLTGEVVIPEYDPLVELELLLEEQETLVFHHTPSVDSFYNGKAHAGWGRRDVGPQWVDLLNRYDVKAVLAGHFHRDEFHRLGEVPLFVAPPLSGRFGRQGSFRIYEYRDGHLSFRTVYLK</sequence>
<dbReference type="SUPFAM" id="SSF56300">
    <property type="entry name" value="Metallo-dependent phosphatases"/>
    <property type="match status" value="1"/>
</dbReference>
<gene>
    <name evidence="2" type="ORF">GT409_01155</name>
</gene>
<evidence type="ECO:0000313" key="3">
    <source>
        <dbReference type="Proteomes" id="UP000464954"/>
    </source>
</evidence>
<feature type="domain" description="Calcineurin-like phosphoesterase" evidence="1">
    <location>
        <begin position="25"/>
        <end position="210"/>
    </location>
</feature>
<proteinExistence type="predicted"/>